<evidence type="ECO:0000313" key="3">
    <source>
        <dbReference type="Proteomes" id="UP000078559"/>
    </source>
</evidence>
<feature type="transmembrane region" description="Helical" evidence="1">
    <location>
        <begin position="134"/>
        <end position="155"/>
    </location>
</feature>
<sequence>MVSVQDYVSFKPGTHCVYAWKSSGGRRLIYCRIESFEGTTVTVKLPMRNQPGHILLVVPLDRARFQTLPNRLVNRAKEAYQLSSIKDLPAVIKRAITSGDVPIPTALAASSAIGVYGGAELLARYQIITLGYKGGAPLGVLGLAALPGIAMSGYALQKVAKLENDPVTAMITRLGLAIGNVAGLAAACTLVSRSGSVAGLSGRGIVTGLAALGGRRGTTMGLVACSGLFAVVCMAISGAVWGITRRLRRNGLDNEYKKFVDRWRSSGYKGPIEGTKVELH</sequence>
<dbReference type="OrthoDB" id="5197849at2759"/>
<name>A0A194VXH5_CYTMA</name>
<dbReference type="AlphaFoldDB" id="A0A194VXH5"/>
<accession>A0A194VXH5</accession>
<evidence type="ECO:0000256" key="1">
    <source>
        <dbReference type="SAM" id="Phobius"/>
    </source>
</evidence>
<keyword evidence="1" id="KW-0812">Transmembrane</keyword>
<gene>
    <name evidence="2" type="ORF">VM1G_04632</name>
</gene>
<dbReference type="EMBL" id="CM003101">
    <property type="protein sequence ID" value="KUI68919.1"/>
    <property type="molecule type" value="Genomic_DNA"/>
</dbReference>
<feature type="transmembrane region" description="Helical" evidence="1">
    <location>
        <begin position="220"/>
        <end position="243"/>
    </location>
</feature>
<keyword evidence="1" id="KW-0472">Membrane</keyword>
<proteinExistence type="predicted"/>
<reference evidence="2" key="1">
    <citation type="submission" date="2014-12" db="EMBL/GenBank/DDBJ databases">
        <title>Genome Sequence of Valsa Canker Pathogens Uncovers a Specific Adaption of Colonization on Woody Bark.</title>
        <authorList>
            <person name="Yin Z."/>
            <person name="Liu H."/>
            <person name="Gao X."/>
            <person name="Li Z."/>
            <person name="Song N."/>
            <person name="Ke X."/>
            <person name="Dai Q."/>
            <person name="Wu Y."/>
            <person name="Sun Y."/>
            <person name="Xu J.-R."/>
            <person name="Kang Z.K."/>
            <person name="Wang L."/>
            <person name="Huang L."/>
        </authorList>
    </citation>
    <scope>NUCLEOTIDE SEQUENCE [LARGE SCALE GENOMIC DNA]</scope>
    <source>
        <strain evidence="2">03-8</strain>
    </source>
</reference>
<evidence type="ECO:0000313" key="2">
    <source>
        <dbReference type="EMBL" id="KUI68919.1"/>
    </source>
</evidence>
<organism evidence="2 3">
    <name type="scientific">Cytospora mali</name>
    <name type="common">Apple Valsa canker fungus</name>
    <name type="synonym">Valsa mali</name>
    <dbReference type="NCBI Taxonomy" id="578113"/>
    <lineage>
        <taxon>Eukaryota</taxon>
        <taxon>Fungi</taxon>
        <taxon>Dikarya</taxon>
        <taxon>Ascomycota</taxon>
        <taxon>Pezizomycotina</taxon>
        <taxon>Sordariomycetes</taxon>
        <taxon>Sordariomycetidae</taxon>
        <taxon>Diaporthales</taxon>
        <taxon>Cytosporaceae</taxon>
        <taxon>Cytospora</taxon>
    </lineage>
</organism>
<keyword evidence="1" id="KW-1133">Transmembrane helix</keyword>
<keyword evidence="3" id="KW-1185">Reference proteome</keyword>
<feature type="transmembrane region" description="Helical" evidence="1">
    <location>
        <begin position="167"/>
        <end position="190"/>
    </location>
</feature>
<dbReference type="Proteomes" id="UP000078559">
    <property type="component" value="Chromosome 4"/>
</dbReference>
<protein>
    <submittedName>
        <fullName evidence="2">Uncharacterized protein</fullName>
    </submittedName>
</protein>